<dbReference type="EC" id="2.7.1.71" evidence="3 11"/>
<dbReference type="Pfam" id="PF01202">
    <property type="entry name" value="SKI"/>
    <property type="match status" value="1"/>
</dbReference>
<dbReference type="InterPro" id="IPR000623">
    <property type="entry name" value="Shikimate_kinase/TSH1"/>
</dbReference>
<dbReference type="InterPro" id="IPR031322">
    <property type="entry name" value="Shikimate/glucono_kinase"/>
</dbReference>
<keyword evidence="13" id="KW-1185">Reference proteome</keyword>
<dbReference type="InterPro" id="IPR027417">
    <property type="entry name" value="P-loop_NTPase"/>
</dbReference>
<evidence type="ECO:0000256" key="5">
    <source>
        <dbReference type="ARBA" id="ARBA00022679"/>
    </source>
</evidence>
<comment type="similarity">
    <text evidence="2 11">Belongs to the shikimate kinase family.</text>
</comment>
<comment type="function">
    <text evidence="11">Catalyzes the specific phosphorylation of the 3-hydroxyl group of shikimic acid using ATP as a cosubstrate.</text>
</comment>
<dbReference type="PRINTS" id="PR01100">
    <property type="entry name" value="SHIKIMTKNASE"/>
</dbReference>
<keyword evidence="11" id="KW-0963">Cytoplasm</keyword>
<evidence type="ECO:0000256" key="2">
    <source>
        <dbReference type="ARBA" id="ARBA00006997"/>
    </source>
</evidence>
<comment type="catalytic activity">
    <reaction evidence="10 11">
        <text>shikimate + ATP = 3-phosphoshikimate + ADP + H(+)</text>
        <dbReference type="Rhea" id="RHEA:13121"/>
        <dbReference type="ChEBI" id="CHEBI:15378"/>
        <dbReference type="ChEBI" id="CHEBI:30616"/>
        <dbReference type="ChEBI" id="CHEBI:36208"/>
        <dbReference type="ChEBI" id="CHEBI:145989"/>
        <dbReference type="ChEBI" id="CHEBI:456216"/>
        <dbReference type="EC" id="2.7.1.71"/>
    </reaction>
</comment>
<evidence type="ECO:0000256" key="10">
    <source>
        <dbReference type="ARBA" id="ARBA00048567"/>
    </source>
</evidence>
<keyword evidence="9 11" id="KW-0057">Aromatic amino acid biosynthesis</keyword>
<name>A0ABN1H0X6_9ACTN</name>
<dbReference type="HAMAP" id="MF_00109">
    <property type="entry name" value="Shikimate_kinase"/>
    <property type="match status" value="1"/>
</dbReference>
<feature type="binding site" evidence="11">
    <location>
        <position position="17"/>
    </location>
    <ligand>
        <name>substrate</name>
    </ligand>
</feature>
<comment type="caution">
    <text evidence="12">The sequence shown here is derived from an EMBL/GenBank/DDBJ whole genome shotgun (WGS) entry which is preliminary data.</text>
</comment>
<reference evidence="12 13" key="1">
    <citation type="journal article" date="2019" name="Int. J. Syst. Evol. Microbiol.">
        <title>The Global Catalogue of Microorganisms (GCM) 10K type strain sequencing project: providing services to taxonomists for standard genome sequencing and annotation.</title>
        <authorList>
            <consortium name="The Broad Institute Genomics Platform"/>
            <consortium name="The Broad Institute Genome Sequencing Center for Infectious Disease"/>
            <person name="Wu L."/>
            <person name="Ma J."/>
        </authorList>
    </citation>
    <scope>NUCLEOTIDE SEQUENCE [LARGE SCALE GENOMIC DNA]</scope>
    <source>
        <strain evidence="12 13">JCM 10671</strain>
    </source>
</reference>
<comment type="pathway">
    <text evidence="1 11">Metabolic intermediate biosynthesis; chorismate biosynthesis; chorismate from D-erythrose 4-phosphate and phosphoenolpyruvate: step 5/7.</text>
</comment>
<dbReference type="Gene3D" id="3.40.50.300">
    <property type="entry name" value="P-loop containing nucleotide triphosphate hydrolases"/>
    <property type="match status" value="1"/>
</dbReference>
<dbReference type="EMBL" id="BAAAHE010000026">
    <property type="protein sequence ID" value="GAA0625898.1"/>
    <property type="molecule type" value="Genomic_DNA"/>
</dbReference>
<keyword evidence="6 11" id="KW-0547">Nucleotide-binding</keyword>
<comment type="subunit">
    <text evidence="11">Monomer.</text>
</comment>
<keyword evidence="4 11" id="KW-0028">Amino-acid biosynthesis</keyword>
<dbReference type="CDD" id="cd00464">
    <property type="entry name" value="SK"/>
    <property type="match status" value="1"/>
</dbReference>
<dbReference type="PANTHER" id="PTHR21087">
    <property type="entry name" value="SHIKIMATE KINASE"/>
    <property type="match status" value="1"/>
</dbReference>
<evidence type="ECO:0000313" key="13">
    <source>
        <dbReference type="Proteomes" id="UP001500957"/>
    </source>
</evidence>
<evidence type="ECO:0000256" key="8">
    <source>
        <dbReference type="ARBA" id="ARBA00022840"/>
    </source>
</evidence>
<feature type="binding site" evidence="11">
    <location>
        <position position="63"/>
    </location>
    <ligand>
        <name>substrate</name>
    </ligand>
</feature>
<evidence type="ECO:0000256" key="9">
    <source>
        <dbReference type="ARBA" id="ARBA00023141"/>
    </source>
</evidence>
<evidence type="ECO:0000256" key="6">
    <source>
        <dbReference type="ARBA" id="ARBA00022741"/>
    </source>
</evidence>
<feature type="binding site" evidence="11">
    <location>
        <position position="105"/>
    </location>
    <ligand>
        <name>ATP</name>
        <dbReference type="ChEBI" id="CHEBI:30616"/>
    </ligand>
</feature>
<keyword evidence="8 11" id="KW-0067">ATP-binding</keyword>
<dbReference type="PANTHER" id="PTHR21087:SF16">
    <property type="entry name" value="SHIKIMATE KINASE 1, CHLOROPLASTIC"/>
    <property type="match status" value="1"/>
</dbReference>
<keyword evidence="11" id="KW-0479">Metal-binding</keyword>
<keyword evidence="7 11" id="KW-0418">Kinase</keyword>
<organism evidence="12 13">
    <name type="scientific">Sporichthya brevicatena</name>
    <dbReference type="NCBI Taxonomy" id="171442"/>
    <lineage>
        <taxon>Bacteria</taxon>
        <taxon>Bacillati</taxon>
        <taxon>Actinomycetota</taxon>
        <taxon>Actinomycetes</taxon>
        <taxon>Sporichthyales</taxon>
        <taxon>Sporichthyaceae</taxon>
        <taxon>Sporichthya</taxon>
    </lineage>
</organism>
<evidence type="ECO:0000256" key="4">
    <source>
        <dbReference type="ARBA" id="ARBA00022605"/>
    </source>
</evidence>
<protein>
    <recommendedName>
        <fullName evidence="3 11">Shikimate kinase</fullName>
        <shortName evidence="11">SK</shortName>
        <ecNumber evidence="3 11">2.7.1.71</ecNumber>
    </recommendedName>
</protein>
<keyword evidence="5 11" id="KW-0808">Transferase</keyword>
<comment type="cofactor">
    <cofactor evidence="11">
        <name>Mg(2+)</name>
        <dbReference type="ChEBI" id="CHEBI:18420"/>
    </cofactor>
    <text evidence="11">Binds 1 Mg(2+) ion per subunit.</text>
</comment>
<dbReference type="Proteomes" id="UP001500957">
    <property type="component" value="Unassembled WGS sequence"/>
</dbReference>
<evidence type="ECO:0000313" key="12">
    <source>
        <dbReference type="EMBL" id="GAA0625898.1"/>
    </source>
</evidence>
<feature type="binding site" evidence="11">
    <location>
        <position position="123"/>
    </location>
    <ligand>
        <name>substrate</name>
    </ligand>
</feature>
<evidence type="ECO:0000256" key="3">
    <source>
        <dbReference type="ARBA" id="ARBA00012154"/>
    </source>
</evidence>
<comment type="subcellular location">
    <subcellularLocation>
        <location evidence="11">Cytoplasm</location>
    </subcellularLocation>
</comment>
<dbReference type="PROSITE" id="PS01128">
    <property type="entry name" value="SHIKIMATE_KINASE"/>
    <property type="match status" value="1"/>
</dbReference>
<evidence type="ECO:0000256" key="7">
    <source>
        <dbReference type="ARBA" id="ARBA00022777"/>
    </source>
</evidence>
<keyword evidence="11" id="KW-0460">Magnesium</keyword>
<feature type="binding site" evidence="11">
    <location>
        <position position="41"/>
    </location>
    <ligand>
        <name>substrate</name>
    </ligand>
</feature>
<dbReference type="SUPFAM" id="SSF52540">
    <property type="entry name" value="P-loop containing nucleoside triphosphate hydrolases"/>
    <property type="match status" value="1"/>
</dbReference>
<evidence type="ECO:0000256" key="11">
    <source>
        <dbReference type="HAMAP-Rule" id="MF_00109"/>
    </source>
</evidence>
<proteinExistence type="inferred from homology"/>
<comment type="caution">
    <text evidence="11">Lacks conserved residue(s) required for the propagation of feature annotation.</text>
</comment>
<sequence length="167" mass="17245">MGRLVAERLALPLRDTDADVEATAGKPISEIFVDDGEAAFRALERAAVATALTTHDGVLALGGGAILAEDTRARLGEYADAGGAVVFLDVGLASATRRVGFNRDRPLLLGNPRAQLMQLMDARRSFYLEVATVTVPADGAADDVADAVLAELTARQSGPTSGPEAGA</sequence>
<dbReference type="InterPro" id="IPR023000">
    <property type="entry name" value="Shikimate_kinase_CS"/>
</dbReference>
<evidence type="ECO:0000256" key="1">
    <source>
        <dbReference type="ARBA" id="ARBA00004842"/>
    </source>
</evidence>
<accession>A0ABN1H0X6</accession>
<gene>
    <name evidence="11" type="primary">aroK</name>
    <name evidence="12" type="ORF">GCM10009547_31550</name>
</gene>